<keyword evidence="2 8" id="KW-0812">Transmembrane</keyword>
<dbReference type="VEuPathDB" id="VectorBase:ASTEI20_041087"/>
<feature type="compositionally biased region" description="Basic residues" evidence="7">
    <location>
        <begin position="99"/>
        <end position="110"/>
    </location>
</feature>
<dbReference type="InterPro" id="IPR000731">
    <property type="entry name" value="SSD"/>
</dbReference>
<feature type="region of interest" description="Disordered" evidence="7">
    <location>
        <begin position="99"/>
        <end position="122"/>
    </location>
</feature>
<feature type="transmembrane region" description="Helical" evidence="8">
    <location>
        <begin position="550"/>
        <end position="569"/>
    </location>
</feature>
<dbReference type="SUPFAM" id="SSF82866">
    <property type="entry name" value="Multidrug efflux transporter AcrB transmembrane domain"/>
    <property type="match status" value="2"/>
</dbReference>
<dbReference type="PROSITE" id="PS51257">
    <property type="entry name" value="PROKAR_LIPOPROTEIN"/>
    <property type="match status" value="1"/>
</dbReference>
<proteinExistence type="inferred from homology"/>
<dbReference type="VEuPathDB" id="VectorBase:ASTEI07590"/>
<dbReference type="Gene3D" id="1.20.1640.10">
    <property type="entry name" value="Multidrug efflux transporter AcrB transmembrane domain"/>
    <property type="match status" value="2"/>
</dbReference>
<feature type="transmembrane region" description="Helical" evidence="8">
    <location>
        <begin position="990"/>
        <end position="1013"/>
    </location>
</feature>
<evidence type="ECO:0000256" key="2">
    <source>
        <dbReference type="ARBA" id="ARBA00022692"/>
    </source>
</evidence>
<evidence type="ECO:0000256" key="1">
    <source>
        <dbReference type="ARBA" id="ARBA00004141"/>
    </source>
</evidence>
<accession>A0A182YGK9</accession>
<protein>
    <submittedName>
        <fullName evidence="9">Uncharacterized protein</fullName>
    </submittedName>
</protein>
<dbReference type="InterPro" id="IPR004869">
    <property type="entry name" value="MMPL_dom"/>
</dbReference>
<dbReference type="PANTHER" id="PTHR45951:SF3">
    <property type="entry name" value="PROTEIN DISPATCHED"/>
    <property type="match status" value="1"/>
</dbReference>
<evidence type="ECO:0000256" key="3">
    <source>
        <dbReference type="ARBA" id="ARBA00022989"/>
    </source>
</evidence>
<dbReference type="GO" id="GO:0007224">
    <property type="term" value="P:smoothened signaling pathway"/>
    <property type="evidence" value="ECO:0007669"/>
    <property type="project" value="TreeGrafter"/>
</dbReference>
<dbReference type="Pfam" id="PF12349">
    <property type="entry name" value="Sterol-sensing"/>
    <property type="match status" value="1"/>
</dbReference>
<dbReference type="EnsemblMetazoa" id="ASTEI07590-RA">
    <property type="protein sequence ID" value="ASTEI07590-PA"/>
    <property type="gene ID" value="ASTEI07590"/>
</dbReference>
<evidence type="ECO:0000313" key="10">
    <source>
        <dbReference type="Proteomes" id="UP000076408"/>
    </source>
</evidence>
<dbReference type="GO" id="GO:0022857">
    <property type="term" value="F:transmembrane transporter activity"/>
    <property type="evidence" value="ECO:0007669"/>
    <property type="project" value="TreeGrafter"/>
</dbReference>
<evidence type="ECO:0000256" key="5">
    <source>
        <dbReference type="ARBA" id="ARBA00023180"/>
    </source>
</evidence>
<evidence type="ECO:0000256" key="7">
    <source>
        <dbReference type="SAM" id="MobiDB-lite"/>
    </source>
</evidence>
<evidence type="ECO:0000256" key="4">
    <source>
        <dbReference type="ARBA" id="ARBA00023136"/>
    </source>
</evidence>
<feature type="transmembrane region" description="Helical" evidence="8">
    <location>
        <begin position="1019"/>
        <end position="1037"/>
    </location>
</feature>
<dbReference type="VEuPathDB" id="VectorBase:ASTE010919"/>
<dbReference type="OMA" id="IDRTPCC"/>
<feature type="region of interest" description="Disordered" evidence="7">
    <location>
        <begin position="1152"/>
        <end position="1176"/>
    </location>
</feature>
<feature type="transmembrane region" description="Helical" evidence="8">
    <location>
        <begin position="420"/>
        <end position="438"/>
    </location>
</feature>
<feature type="transmembrane region" description="Helical" evidence="8">
    <location>
        <begin position="445"/>
        <end position="465"/>
    </location>
</feature>
<feature type="transmembrane region" description="Helical" evidence="8">
    <location>
        <begin position="471"/>
        <end position="496"/>
    </location>
</feature>
<sequence length="1263" mass="141873">MQWYYKLLARRPQLVLVAVGIFSMACIIVALFTRKLPDFDDPTLGFEARGTSIGKRWTAWRNLLEETSSAGRLVANPKELTLGTNNLLPKRFPGADAIRKRRKNKSKKKTSNAVIDGEATQKKLPKYSNKNIRMLKELYHNQSVTNGEIVSFEEYDNETMAHRSGRQEVWEYGRNQSYYTEEIGNKTMEKKRAKWDTLRKLKPPPEPIETHIPSDGFFCESPNKEYAHLVVQRINHNLNDSMFELNAFLALCELEQKIVKVEHYGDICQRELTSDDCCRPWSIVNYVTFLSNKSSCFELNEEDVAMVKTLLYDCFQYYHNMKLSNDCMRSSCIAPSECKQHNAVYNILHYLANVDFIRQNESAEFLNTTMIFLPIARSIKSMEFYHSLSQVNLDNDLVSVVAMDMGLKNALFDECLLRDGWLIGLGGIFVVICMWLYTGSLFVTLMTVVAVAFSLGIAYFIYSFIFELTFFPFMNLLAVIVVVGIGADDAFIFLKIWQCTIADRMKCGVGIVIPIVPSTSSCNSEGSGAAARAACSDTLVEIMGSTLRHAALSMLVTSLTTAAAFYASYVSSITAVRCFGIFSGTAVMANYFLMVTWLPAAVSIAERISCLMLLKPFARVTHRCTLPFVSIAHISRRIEDAIIDLIITLPWLWITLLGKAQLSVILWKRNNPSFIVILVPGTIGIMSGILVLHWPKLRLPDSPDFKLFISNHPFERYDSEYKDMFWFEKMYTTTETFKIPLRFVWGVLPVDRGNFLDPEQRGDLYFDESFNMSAPESQQWLLQFCRRIKNQTFYQTSYGLLLPNCFIENFISWMGRRCNDSMGEIDRTPCCEISPFPFTPDIFDLCLPESISSLYETPREFFIPGVAGPKFGRSAFLANGQQGTAPDASPHPPQTDKMVKAVVIEYESTQIFTMSYHEIDAFVRTVESWLAEQLADAPPTMANAWFISELEFFDLQDTLSTGTMVAIAMAMAVALLVLMLVTLNVLISLYAIVTVTLTILTTVAMLVLLGWKLNVLESVAVSTAIGLAVDFSLHYGVHYRLSTEPDRRSSTRFSLQRMLGPTAMAAITTGIAGALMLPSSVLAYIQIGVFLVIVMSISWLYATFFLMSLLRVAGPQYGFGQFRYPKLRTGLRGSGGDGCKVTTQLEAGGSSRISHHHFHTSSHHHHHHHHHHQGVVTEQLLSNSSSAAGDLVGSESHELDSLTSNSIIKPIGLDIARPINFDRAFKKKYSLPREQSPSTASAITMVLPDDIDTKGASHQSGVQ</sequence>
<reference evidence="9" key="2">
    <citation type="submission" date="2020-05" db="UniProtKB">
        <authorList>
            <consortium name="EnsemblMetazoa"/>
        </authorList>
    </citation>
    <scope>IDENTIFICATION</scope>
    <source>
        <strain evidence="9">Indian</strain>
    </source>
</reference>
<dbReference type="PROSITE" id="PS50156">
    <property type="entry name" value="SSD"/>
    <property type="match status" value="1"/>
</dbReference>
<feature type="compositionally biased region" description="Basic residues" evidence="7">
    <location>
        <begin position="1153"/>
        <end position="1173"/>
    </location>
</feature>
<feature type="transmembrane region" description="Helical" evidence="8">
    <location>
        <begin position="1083"/>
        <end position="1107"/>
    </location>
</feature>
<evidence type="ECO:0000256" key="8">
    <source>
        <dbReference type="SAM" id="Phobius"/>
    </source>
</evidence>
<dbReference type="PANTHER" id="PTHR45951">
    <property type="entry name" value="PROTEIN DISPATCHED-RELATED"/>
    <property type="match status" value="1"/>
</dbReference>
<dbReference type="STRING" id="30069.A0A182YGK9"/>
<feature type="transmembrane region" description="Helical" evidence="8">
    <location>
        <begin position="12"/>
        <end position="32"/>
    </location>
</feature>
<comment type="similarity">
    <text evidence="6">Belongs to the dispatched family.</text>
</comment>
<comment type="subcellular location">
    <subcellularLocation>
        <location evidence="1">Membrane</location>
        <topology evidence="1">Multi-pass membrane protein</topology>
    </subcellularLocation>
</comment>
<feature type="transmembrane region" description="Helical" evidence="8">
    <location>
        <begin position="674"/>
        <end position="694"/>
    </location>
</feature>
<dbReference type="Pfam" id="PF03176">
    <property type="entry name" value="MMPL"/>
    <property type="match status" value="1"/>
</dbReference>
<dbReference type="AlphaFoldDB" id="A0A182YGK9"/>
<keyword evidence="3 8" id="KW-1133">Transmembrane helix</keyword>
<dbReference type="InterPro" id="IPR053958">
    <property type="entry name" value="HMGCR/SNAP/NPC1-like_SSD"/>
</dbReference>
<feature type="transmembrane region" description="Helical" evidence="8">
    <location>
        <begin position="1058"/>
        <end position="1077"/>
    </location>
</feature>
<feature type="transmembrane region" description="Helical" evidence="8">
    <location>
        <begin position="581"/>
        <end position="605"/>
    </location>
</feature>
<reference evidence="10" key="1">
    <citation type="journal article" date="2014" name="Genome Biol.">
        <title>Genome analysis of a major urban malaria vector mosquito, Anopheles stephensi.</title>
        <authorList>
            <person name="Jiang X."/>
            <person name="Peery A."/>
            <person name="Hall A.B."/>
            <person name="Sharma A."/>
            <person name="Chen X.G."/>
            <person name="Waterhouse R.M."/>
            <person name="Komissarov A."/>
            <person name="Riehle M.M."/>
            <person name="Shouche Y."/>
            <person name="Sharakhova M.V."/>
            <person name="Lawson D."/>
            <person name="Pakpour N."/>
            <person name="Arensburger P."/>
            <person name="Davidson V.L."/>
            <person name="Eiglmeier K."/>
            <person name="Emrich S."/>
            <person name="George P."/>
            <person name="Kennedy R.C."/>
            <person name="Mane S.P."/>
            <person name="Maslen G."/>
            <person name="Oringanje C."/>
            <person name="Qi Y."/>
            <person name="Settlage R."/>
            <person name="Tojo M."/>
            <person name="Tubio J.M."/>
            <person name="Unger M.F."/>
            <person name="Wang B."/>
            <person name="Vernick K.D."/>
            <person name="Ribeiro J.M."/>
            <person name="James A.A."/>
            <person name="Michel K."/>
            <person name="Riehle M.A."/>
            <person name="Luckhart S."/>
            <person name="Sharakhov I.V."/>
            <person name="Tu Z."/>
        </authorList>
    </citation>
    <scope>NUCLEOTIDE SEQUENCE [LARGE SCALE GENOMIC DNA]</scope>
    <source>
        <strain evidence="10">Indian</strain>
    </source>
</reference>
<feature type="transmembrane region" description="Helical" evidence="8">
    <location>
        <begin position="964"/>
        <end position="983"/>
    </location>
</feature>
<dbReference type="InterPro" id="IPR052081">
    <property type="entry name" value="Dispatched_Hh_regulator"/>
</dbReference>
<keyword evidence="10" id="KW-1185">Reference proteome</keyword>
<dbReference type="GO" id="GO:0016020">
    <property type="term" value="C:membrane"/>
    <property type="evidence" value="ECO:0007669"/>
    <property type="project" value="UniProtKB-SubCell"/>
</dbReference>
<evidence type="ECO:0000256" key="6">
    <source>
        <dbReference type="ARBA" id="ARBA00038046"/>
    </source>
</evidence>
<keyword evidence="5" id="KW-0325">Glycoprotein</keyword>
<evidence type="ECO:0000313" key="9">
    <source>
        <dbReference type="EnsemblMetazoa" id="ASTEI07590-PA"/>
    </source>
</evidence>
<name>A0A182YGK9_ANOST</name>
<organism evidence="9 10">
    <name type="scientific">Anopheles stephensi</name>
    <name type="common">Indo-Pakistan malaria mosquito</name>
    <dbReference type="NCBI Taxonomy" id="30069"/>
    <lineage>
        <taxon>Eukaryota</taxon>
        <taxon>Metazoa</taxon>
        <taxon>Ecdysozoa</taxon>
        <taxon>Arthropoda</taxon>
        <taxon>Hexapoda</taxon>
        <taxon>Insecta</taxon>
        <taxon>Pterygota</taxon>
        <taxon>Neoptera</taxon>
        <taxon>Endopterygota</taxon>
        <taxon>Diptera</taxon>
        <taxon>Nematocera</taxon>
        <taxon>Culicoidea</taxon>
        <taxon>Culicidae</taxon>
        <taxon>Anophelinae</taxon>
        <taxon>Anopheles</taxon>
    </lineage>
</organism>
<keyword evidence="4 8" id="KW-0472">Membrane</keyword>
<dbReference type="Proteomes" id="UP000076408">
    <property type="component" value="Unassembled WGS sequence"/>
</dbReference>